<accession>E4UZH4</accession>
<organism evidence="3">
    <name type="scientific">Arthroderma gypseum (strain ATCC MYA-4604 / CBS 118893)</name>
    <name type="common">Microsporum gypseum</name>
    <dbReference type="NCBI Taxonomy" id="535722"/>
    <lineage>
        <taxon>Eukaryota</taxon>
        <taxon>Fungi</taxon>
        <taxon>Dikarya</taxon>
        <taxon>Ascomycota</taxon>
        <taxon>Pezizomycotina</taxon>
        <taxon>Eurotiomycetes</taxon>
        <taxon>Eurotiomycetidae</taxon>
        <taxon>Onygenales</taxon>
        <taxon>Arthrodermataceae</taxon>
        <taxon>Nannizzia</taxon>
    </lineage>
</organism>
<dbReference type="EMBL" id="DS989826">
    <property type="protein sequence ID" value="EFR03504.1"/>
    <property type="molecule type" value="Genomic_DNA"/>
</dbReference>
<dbReference type="HOGENOM" id="CLU_2305400_0_0_1"/>
<dbReference type="VEuPathDB" id="FungiDB:MGYG_06502"/>
<feature type="region of interest" description="Disordered" evidence="1">
    <location>
        <begin position="76"/>
        <end position="100"/>
    </location>
</feature>
<proteinExistence type="predicted"/>
<dbReference type="Proteomes" id="UP000002669">
    <property type="component" value="Unassembled WGS sequence"/>
</dbReference>
<protein>
    <submittedName>
        <fullName evidence="2">Uncharacterized protein</fullName>
    </submittedName>
</protein>
<reference evidence="3" key="1">
    <citation type="journal article" date="2012" name="MBio">
        <title>Comparative genome analysis of Trichophyton rubrum and related dermatophytes reveals candidate genes involved in infection.</title>
        <authorList>
            <person name="Martinez D.A."/>
            <person name="Oliver B.G."/>
            <person name="Graeser Y."/>
            <person name="Goldberg J.M."/>
            <person name="Li W."/>
            <person name="Martinez-Rossi N.M."/>
            <person name="Monod M."/>
            <person name="Shelest E."/>
            <person name="Barton R.C."/>
            <person name="Birch E."/>
            <person name="Brakhage A.A."/>
            <person name="Chen Z."/>
            <person name="Gurr S.J."/>
            <person name="Heiman D."/>
            <person name="Heitman J."/>
            <person name="Kosti I."/>
            <person name="Rossi A."/>
            <person name="Saif S."/>
            <person name="Samalova M."/>
            <person name="Saunders C.W."/>
            <person name="Shea T."/>
            <person name="Summerbell R.C."/>
            <person name="Xu J."/>
            <person name="Young S."/>
            <person name="Zeng Q."/>
            <person name="Birren B.W."/>
            <person name="Cuomo C.A."/>
            <person name="White T.C."/>
        </authorList>
    </citation>
    <scope>NUCLEOTIDE SEQUENCE [LARGE SCALE GENOMIC DNA]</scope>
    <source>
        <strain evidence="3">ATCC MYA-4604 / CBS 118893</strain>
    </source>
</reference>
<keyword evidence="3" id="KW-1185">Reference proteome</keyword>
<dbReference type="GeneID" id="10027218"/>
<dbReference type="RefSeq" id="XP_003171958.1">
    <property type="nucleotide sequence ID" value="XM_003171910.1"/>
</dbReference>
<gene>
    <name evidence="2" type="ORF">MGYG_06502</name>
</gene>
<evidence type="ECO:0000313" key="3">
    <source>
        <dbReference type="Proteomes" id="UP000002669"/>
    </source>
</evidence>
<evidence type="ECO:0000256" key="1">
    <source>
        <dbReference type="SAM" id="MobiDB-lite"/>
    </source>
</evidence>
<sequence>MPRVIIAICPSGVSLILVLISAILNSRVALLRGGTTFSASCTLDGACGSEIMGTKVGEGSPEKCVISLAGLQSKRKQSRTPAEKKINMISWHRSSPISHE</sequence>
<dbReference type="AlphaFoldDB" id="E4UZH4"/>
<evidence type="ECO:0000313" key="2">
    <source>
        <dbReference type="EMBL" id="EFR03504.1"/>
    </source>
</evidence>
<name>E4UZH4_ARTGP</name>
<dbReference type="InParanoid" id="E4UZH4"/>